<gene>
    <name evidence="2" type="ORF">IQ251_11290</name>
</gene>
<feature type="compositionally biased region" description="Polar residues" evidence="1">
    <location>
        <begin position="91"/>
        <end position="102"/>
    </location>
</feature>
<comment type="caution">
    <text evidence="2">The sequence shown here is derived from an EMBL/GenBank/DDBJ whole genome shotgun (WGS) entry which is preliminary data.</text>
</comment>
<protein>
    <recommendedName>
        <fullName evidence="4">Excreted virulence factor EspC (Type VII ESX diderm)</fullName>
    </recommendedName>
</protein>
<evidence type="ECO:0000313" key="2">
    <source>
        <dbReference type="EMBL" id="MBE9375025.1"/>
    </source>
</evidence>
<dbReference type="Proteomes" id="UP000598360">
    <property type="component" value="Unassembled WGS sequence"/>
</dbReference>
<reference evidence="2" key="1">
    <citation type="submission" date="2020-10" db="EMBL/GenBank/DDBJ databases">
        <title>Diversity and distribution of actinomycetes associated with coral in the coast of Hainan.</title>
        <authorList>
            <person name="Li F."/>
        </authorList>
    </citation>
    <scope>NUCLEOTIDE SEQUENCE</scope>
    <source>
        <strain evidence="2">HNM0983</strain>
    </source>
</reference>
<dbReference type="RefSeq" id="WP_193928470.1">
    <property type="nucleotide sequence ID" value="NZ_JADEYC010000018.1"/>
</dbReference>
<name>A0A929BAY5_9PSEU</name>
<proteinExistence type="predicted"/>
<evidence type="ECO:0000256" key="1">
    <source>
        <dbReference type="SAM" id="MobiDB-lite"/>
    </source>
</evidence>
<evidence type="ECO:0000313" key="3">
    <source>
        <dbReference type="Proteomes" id="UP000598360"/>
    </source>
</evidence>
<evidence type="ECO:0008006" key="4">
    <source>
        <dbReference type="Google" id="ProtNLM"/>
    </source>
</evidence>
<keyword evidence="3" id="KW-1185">Reference proteome</keyword>
<sequence>MSGFEANAGEFTSVASGIRAQADPVRDQHGAKLGDLGMGQGDFGREHGENFQGFQDGMDKLAKCVTSMADAMDDFAGKLEQTGSGYDWSDAESSATVEKSGE</sequence>
<dbReference type="AlphaFoldDB" id="A0A929BAY5"/>
<dbReference type="EMBL" id="JADEYC010000018">
    <property type="protein sequence ID" value="MBE9375025.1"/>
    <property type="molecule type" value="Genomic_DNA"/>
</dbReference>
<accession>A0A929BAY5</accession>
<organism evidence="2 3">
    <name type="scientific">Saccharopolyspora montiporae</name>
    <dbReference type="NCBI Taxonomy" id="2781240"/>
    <lineage>
        <taxon>Bacteria</taxon>
        <taxon>Bacillati</taxon>
        <taxon>Actinomycetota</taxon>
        <taxon>Actinomycetes</taxon>
        <taxon>Pseudonocardiales</taxon>
        <taxon>Pseudonocardiaceae</taxon>
        <taxon>Saccharopolyspora</taxon>
    </lineage>
</organism>
<feature type="region of interest" description="Disordered" evidence="1">
    <location>
        <begin position="81"/>
        <end position="102"/>
    </location>
</feature>
<feature type="region of interest" description="Disordered" evidence="1">
    <location>
        <begin position="13"/>
        <end position="54"/>
    </location>
</feature>